<proteinExistence type="predicted"/>
<evidence type="ECO:0000256" key="6">
    <source>
        <dbReference type="SAM" id="MobiDB-lite"/>
    </source>
</evidence>
<keyword evidence="3" id="KW-0862">Zinc</keyword>
<feature type="coiled-coil region" evidence="5">
    <location>
        <begin position="88"/>
        <end position="129"/>
    </location>
</feature>
<organism evidence="8 9">
    <name type="scientific">Solanum commersonii</name>
    <name type="common">Commerson's wild potato</name>
    <name type="synonym">Commerson's nightshade</name>
    <dbReference type="NCBI Taxonomy" id="4109"/>
    <lineage>
        <taxon>Eukaryota</taxon>
        <taxon>Viridiplantae</taxon>
        <taxon>Streptophyta</taxon>
        <taxon>Embryophyta</taxon>
        <taxon>Tracheophyta</taxon>
        <taxon>Spermatophyta</taxon>
        <taxon>Magnoliopsida</taxon>
        <taxon>eudicotyledons</taxon>
        <taxon>Gunneridae</taxon>
        <taxon>Pentapetalae</taxon>
        <taxon>asterids</taxon>
        <taxon>lamiids</taxon>
        <taxon>Solanales</taxon>
        <taxon>Solanaceae</taxon>
        <taxon>Solanoideae</taxon>
        <taxon>Solaneae</taxon>
        <taxon>Solanum</taxon>
    </lineage>
</organism>
<dbReference type="Proteomes" id="UP000824120">
    <property type="component" value="Chromosome 3"/>
</dbReference>
<evidence type="ECO:0000313" key="9">
    <source>
        <dbReference type="Proteomes" id="UP000824120"/>
    </source>
</evidence>
<dbReference type="PANTHER" id="PTHR33248">
    <property type="entry name" value="ZINC ION-BINDING PROTEIN"/>
    <property type="match status" value="1"/>
</dbReference>
<sequence length="217" mass="24330">MFLSSKSVVFYQMSQSSVNIEEVDVCKCGYYCQLKTSRTPLNPGRRFFGCKASKENGGCGYFRWIDPSLENVDESSLMNRFIDGHNPIDQLKRKVKELEEERDSLKFQLNENEDKMMVLNKKLKEVKLQRDWENVKFNRVVIKSDSPSPPRLSSTPSLPRLSSTPSSPMLTSTPSLPRLTASPSPLRSTASPSPPKLTASPSSPRSTSTPSPPTLVR</sequence>
<keyword evidence="2 4" id="KW-0863">Zinc-finger</keyword>
<evidence type="ECO:0000256" key="1">
    <source>
        <dbReference type="ARBA" id="ARBA00022723"/>
    </source>
</evidence>
<evidence type="ECO:0000256" key="3">
    <source>
        <dbReference type="ARBA" id="ARBA00022833"/>
    </source>
</evidence>
<dbReference type="GO" id="GO:0008270">
    <property type="term" value="F:zinc ion binding"/>
    <property type="evidence" value="ECO:0007669"/>
    <property type="project" value="UniProtKB-KW"/>
</dbReference>
<keyword evidence="5" id="KW-0175">Coiled coil</keyword>
<evidence type="ECO:0000259" key="7">
    <source>
        <dbReference type="PROSITE" id="PS51999"/>
    </source>
</evidence>
<reference evidence="8 9" key="1">
    <citation type="submission" date="2020-09" db="EMBL/GenBank/DDBJ databases">
        <title>De no assembly of potato wild relative species, Solanum commersonii.</title>
        <authorList>
            <person name="Cho K."/>
        </authorList>
    </citation>
    <scope>NUCLEOTIDE SEQUENCE [LARGE SCALE GENOMIC DNA]</scope>
    <source>
        <strain evidence="8">LZ3.2</strain>
        <tissue evidence="8">Leaf</tissue>
    </source>
</reference>
<evidence type="ECO:0000256" key="4">
    <source>
        <dbReference type="PROSITE-ProRule" id="PRU01343"/>
    </source>
</evidence>
<dbReference type="OrthoDB" id="2822301at2759"/>
<keyword evidence="9" id="KW-1185">Reference proteome</keyword>
<name>A0A9J6A1P4_SOLCO</name>
<dbReference type="PROSITE" id="PS51999">
    <property type="entry name" value="ZF_GRF"/>
    <property type="match status" value="1"/>
</dbReference>
<evidence type="ECO:0000256" key="2">
    <source>
        <dbReference type="ARBA" id="ARBA00022771"/>
    </source>
</evidence>
<feature type="compositionally biased region" description="Low complexity" evidence="6">
    <location>
        <begin position="200"/>
        <end position="209"/>
    </location>
</feature>
<accession>A0A9J6A1P4</accession>
<feature type="domain" description="GRF-type" evidence="7">
    <location>
        <begin position="26"/>
        <end position="68"/>
    </location>
</feature>
<gene>
    <name evidence="8" type="ORF">H5410_018027</name>
</gene>
<dbReference type="AlphaFoldDB" id="A0A9J6A1P4"/>
<feature type="compositionally biased region" description="Low complexity" evidence="6">
    <location>
        <begin position="151"/>
        <end position="188"/>
    </location>
</feature>
<feature type="region of interest" description="Disordered" evidence="6">
    <location>
        <begin position="143"/>
        <end position="217"/>
    </location>
</feature>
<dbReference type="InterPro" id="IPR010666">
    <property type="entry name" value="Znf_GRF"/>
</dbReference>
<dbReference type="EMBL" id="JACXVP010000003">
    <property type="protein sequence ID" value="KAG5618203.1"/>
    <property type="molecule type" value="Genomic_DNA"/>
</dbReference>
<evidence type="ECO:0000313" key="8">
    <source>
        <dbReference type="EMBL" id="KAG5618203.1"/>
    </source>
</evidence>
<dbReference type="Pfam" id="PF06839">
    <property type="entry name" value="Zn_ribbon_GRF"/>
    <property type="match status" value="1"/>
</dbReference>
<evidence type="ECO:0000256" key="5">
    <source>
        <dbReference type="SAM" id="Coils"/>
    </source>
</evidence>
<protein>
    <recommendedName>
        <fullName evidence="7">GRF-type domain-containing protein</fullName>
    </recommendedName>
</protein>
<comment type="caution">
    <text evidence="8">The sequence shown here is derived from an EMBL/GenBank/DDBJ whole genome shotgun (WGS) entry which is preliminary data.</text>
</comment>
<keyword evidence="1" id="KW-0479">Metal-binding</keyword>